<dbReference type="EMBL" id="JARYGX010000011">
    <property type="protein sequence ID" value="MDH7452401.1"/>
    <property type="molecule type" value="Genomic_DNA"/>
</dbReference>
<sequence>MLLLSLGAVSAHASTQCPGATAQPLAVRPTVLPPVADGFASVNPQLGSQRGVLAPAFDESQSVDNVLWRLRLEGCQPAAATTPASTLAAPNASTYVKRTEHDNTPYRFNMTQNGKRMTADDFDAWLQANGYSAGRRAAPASEAPAAAEPPVEGQSQ</sequence>
<dbReference type="RefSeq" id="WP_280941611.1">
    <property type="nucleotide sequence ID" value="NZ_JARYGX010000011.1"/>
</dbReference>
<comment type="caution">
    <text evidence="2">The sequence shown here is derived from an EMBL/GenBank/DDBJ whole genome shotgun (WGS) entry which is preliminary data.</text>
</comment>
<reference evidence="2" key="1">
    <citation type="journal article" date="2007" name="Int. J. Syst. Evol. Microbiol.">
        <title>Luteimonas composti sp. nov., a moderately thermophilic bacterium isolated from food waste.</title>
        <authorList>
            <person name="Young C.C."/>
            <person name="Kampfer P."/>
            <person name="Chen W.M."/>
            <person name="Yen W.S."/>
            <person name="Arun A.B."/>
            <person name="Lai W.A."/>
            <person name="Shen F.T."/>
            <person name="Rekha P.D."/>
            <person name="Lin K.Y."/>
            <person name="Chou J.H."/>
        </authorList>
    </citation>
    <scope>NUCLEOTIDE SEQUENCE</scope>
    <source>
        <strain evidence="2">CC-YY355</strain>
    </source>
</reference>
<dbReference type="Proteomes" id="UP001160550">
    <property type="component" value="Unassembled WGS sequence"/>
</dbReference>
<proteinExistence type="predicted"/>
<evidence type="ECO:0000313" key="2">
    <source>
        <dbReference type="EMBL" id="MDH7452401.1"/>
    </source>
</evidence>
<feature type="compositionally biased region" description="Low complexity" evidence="1">
    <location>
        <begin position="133"/>
        <end position="150"/>
    </location>
</feature>
<accession>A0ABT6MP69</accession>
<organism evidence="2 3">
    <name type="scientific">Luteimonas composti</name>
    <dbReference type="NCBI Taxonomy" id="398257"/>
    <lineage>
        <taxon>Bacteria</taxon>
        <taxon>Pseudomonadati</taxon>
        <taxon>Pseudomonadota</taxon>
        <taxon>Gammaproteobacteria</taxon>
        <taxon>Lysobacterales</taxon>
        <taxon>Lysobacteraceae</taxon>
        <taxon>Luteimonas</taxon>
    </lineage>
</organism>
<evidence type="ECO:0000256" key="1">
    <source>
        <dbReference type="SAM" id="MobiDB-lite"/>
    </source>
</evidence>
<protein>
    <submittedName>
        <fullName evidence="2">Uncharacterized protein</fullName>
    </submittedName>
</protein>
<evidence type="ECO:0000313" key="3">
    <source>
        <dbReference type="Proteomes" id="UP001160550"/>
    </source>
</evidence>
<keyword evidence="3" id="KW-1185">Reference proteome</keyword>
<name>A0ABT6MP69_9GAMM</name>
<reference evidence="2" key="2">
    <citation type="submission" date="2023-04" db="EMBL/GenBank/DDBJ databases">
        <authorList>
            <person name="Sun J.-Q."/>
        </authorList>
    </citation>
    <scope>NUCLEOTIDE SEQUENCE</scope>
    <source>
        <strain evidence="2">CC-YY355</strain>
    </source>
</reference>
<feature type="region of interest" description="Disordered" evidence="1">
    <location>
        <begin position="133"/>
        <end position="156"/>
    </location>
</feature>
<gene>
    <name evidence="2" type="ORF">QF205_04790</name>
</gene>